<dbReference type="EMBL" id="JADBEE010000002">
    <property type="protein sequence ID" value="MBE1515727.1"/>
    <property type="molecule type" value="Genomic_DNA"/>
</dbReference>
<dbReference type="RefSeq" id="WP_192592524.1">
    <property type="nucleotide sequence ID" value="NZ_JADBEE010000002.1"/>
</dbReference>
<protein>
    <submittedName>
        <fullName evidence="1">DNA-directed RNA polymerase specialized sigma24 family protein</fullName>
    </submittedName>
</protein>
<keyword evidence="1" id="KW-0240">DNA-directed RNA polymerase</keyword>
<gene>
    <name evidence="1" type="ORF">H4W26_002519</name>
</gene>
<accession>A0ABR9JA26</accession>
<keyword evidence="2" id="KW-1185">Reference proteome</keyword>
<dbReference type="GO" id="GO:0000428">
    <property type="term" value="C:DNA-directed RNA polymerase complex"/>
    <property type="evidence" value="ECO:0007669"/>
    <property type="project" value="UniProtKB-KW"/>
</dbReference>
<comment type="caution">
    <text evidence="1">The sequence shown here is derived from an EMBL/GenBank/DDBJ whole genome shotgun (WGS) entry which is preliminary data.</text>
</comment>
<dbReference type="Gene3D" id="1.10.1740.10">
    <property type="match status" value="1"/>
</dbReference>
<sequence>MSTPDPLQDPCAGLLFEIQRGDEAAFAELYRRYAGTLLLLLLKKSPEKNAAENALAEIFTHIWTRPFAFDPAKETGRAWLCGLVARHGEDRR</sequence>
<dbReference type="InterPro" id="IPR013325">
    <property type="entry name" value="RNA_pol_sigma_r2"/>
</dbReference>
<proteinExistence type="predicted"/>
<reference evidence="1 2" key="1">
    <citation type="submission" date="2020-10" db="EMBL/GenBank/DDBJ databases">
        <title>Sequencing the genomes of 1000 actinobacteria strains.</title>
        <authorList>
            <person name="Klenk H.-P."/>
        </authorList>
    </citation>
    <scope>NUCLEOTIDE SEQUENCE [LARGE SCALE GENOMIC DNA]</scope>
    <source>
        <strain evidence="1 2">DSM 15474</strain>
    </source>
</reference>
<dbReference type="SUPFAM" id="SSF88946">
    <property type="entry name" value="Sigma2 domain of RNA polymerase sigma factors"/>
    <property type="match status" value="1"/>
</dbReference>
<keyword evidence="1" id="KW-0804">Transcription</keyword>
<dbReference type="Proteomes" id="UP000636579">
    <property type="component" value="Unassembled WGS sequence"/>
</dbReference>
<organism evidence="1 2">
    <name type="scientific">Nesterenkonia halotolerans</name>
    <dbReference type="NCBI Taxonomy" id="225325"/>
    <lineage>
        <taxon>Bacteria</taxon>
        <taxon>Bacillati</taxon>
        <taxon>Actinomycetota</taxon>
        <taxon>Actinomycetes</taxon>
        <taxon>Micrococcales</taxon>
        <taxon>Micrococcaceae</taxon>
        <taxon>Nesterenkonia</taxon>
    </lineage>
</organism>
<evidence type="ECO:0000313" key="1">
    <source>
        <dbReference type="EMBL" id="MBE1515727.1"/>
    </source>
</evidence>
<evidence type="ECO:0000313" key="2">
    <source>
        <dbReference type="Proteomes" id="UP000636579"/>
    </source>
</evidence>
<name>A0ABR9JA26_9MICC</name>